<feature type="signal peptide" evidence="11">
    <location>
        <begin position="1"/>
        <end position="19"/>
    </location>
</feature>
<evidence type="ECO:0000256" key="1">
    <source>
        <dbReference type="ARBA" id="ARBA00000822"/>
    </source>
</evidence>
<reference evidence="14" key="1">
    <citation type="journal article" date="2014" name="Comp. Biochem. Physiol. B, Biochem. Mol. Biol.">
        <title>Six chitinases from oriental river prawn Macrobrachium nipponense: cDNA characterization, classification and mRNA expression during post-embryonic development and moulting cycle.</title>
        <authorList>
            <person name="Zhang S."/>
            <person name="Jiang S."/>
            <person name="Xiong Y."/>
            <person name="Fu H."/>
            <person name="Sun S."/>
            <person name="Qiao H."/>
            <person name="Zhang W."/>
            <person name="Jiang F."/>
            <person name="Jin S."/>
            <person name="Gong Y."/>
        </authorList>
    </citation>
    <scope>NUCLEOTIDE SEQUENCE</scope>
</reference>
<dbReference type="InterPro" id="IPR050314">
    <property type="entry name" value="Glycosyl_Hydrlase_18"/>
</dbReference>
<dbReference type="InterPro" id="IPR036508">
    <property type="entry name" value="Chitin-bd_dom_sf"/>
</dbReference>
<evidence type="ECO:0000256" key="6">
    <source>
        <dbReference type="ARBA" id="ARBA00022801"/>
    </source>
</evidence>
<evidence type="ECO:0000256" key="2">
    <source>
        <dbReference type="ARBA" id="ARBA00009121"/>
    </source>
</evidence>
<dbReference type="SUPFAM" id="SSF54556">
    <property type="entry name" value="Chitinase insertion domain"/>
    <property type="match status" value="1"/>
</dbReference>
<name>W8PFL4_MACNP</name>
<dbReference type="AlphaFoldDB" id="W8PFL4"/>
<evidence type="ECO:0000256" key="9">
    <source>
        <dbReference type="ARBA" id="ARBA00023277"/>
    </source>
</evidence>
<evidence type="ECO:0000256" key="11">
    <source>
        <dbReference type="SAM" id="SignalP"/>
    </source>
</evidence>
<keyword evidence="8" id="KW-1015">Disulfide bond</keyword>
<proteinExistence type="evidence at transcript level"/>
<evidence type="ECO:0000256" key="10">
    <source>
        <dbReference type="ARBA" id="ARBA00023326"/>
    </source>
</evidence>
<dbReference type="GO" id="GO:0008843">
    <property type="term" value="F:endochitinase activity"/>
    <property type="evidence" value="ECO:0007669"/>
    <property type="project" value="UniProtKB-EC"/>
</dbReference>
<keyword evidence="9" id="KW-0119">Carbohydrate metabolism</keyword>
<sequence length="480" mass="54037">MRLLLLLGLLAISLVPTEGLTLVCYFSSWATYRPGAGKFTVEDNDPTLCTHLVYAFAGLGSNNEIRVLDPYNDLCEDYGKCGFDRFTNLTHRNPKLKTTLGIGGWNEGSTKYSNMAADPAKRKTFVDSVIVLLKKHNFHGLDMDWEYPTQRGGKPEDYDNYISLMKELYEALHAENMILTAAVSAGKATIDPAYNIPELSKYIDILHLMTYDLHGSWEPYTHHHSILYAYPEDTGDTLYLNQDFAVNYWLEKGAPKEKLVMGIPLYGRTFRLKDETDTGIYAPATQPGAAGPYTREPGYLGYNEICEYQMTEDWTVVHDPAMNEPYAYYIPNNYLWVGYDDPDSVAIKAQYTMDKGLAGCMVWSVETDDFHGKCHGVKFPLLTTMMEVLSGGAYTKPSTLPPTTWDPFRTSPDPAAHCKQAGPNPDPNDCTHYWFCNMGEQGWEEYERKCDAGTLFSPTVLICDWKDNVCKAGFCPNDCA</sequence>
<organism evidence="14">
    <name type="scientific">Macrobrachium nipponense</name>
    <name type="common">Oriental river shrimp</name>
    <name type="synonym">Palaemon nipponensis</name>
    <dbReference type="NCBI Taxonomy" id="159736"/>
    <lineage>
        <taxon>Eukaryota</taxon>
        <taxon>Metazoa</taxon>
        <taxon>Ecdysozoa</taxon>
        <taxon>Arthropoda</taxon>
        <taxon>Crustacea</taxon>
        <taxon>Multicrustacea</taxon>
        <taxon>Malacostraca</taxon>
        <taxon>Eumalacostraca</taxon>
        <taxon>Eucarida</taxon>
        <taxon>Decapoda</taxon>
        <taxon>Pleocyemata</taxon>
        <taxon>Caridea</taxon>
        <taxon>Palaemonoidea</taxon>
        <taxon>Palaemonidae</taxon>
        <taxon>Macrobrachium</taxon>
    </lineage>
</organism>
<dbReference type="PANTHER" id="PTHR11177:SF360">
    <property type="entry name" value="CHITINASE 4-RELATED"/>
    <property type="match status" value="1"/>
</dbReference>
<keyword evidence="6 14" id="KW-0378">Hydrolase</keyword>
<evidence type="ECO:0000256" key="4">
    <source>
        <dbReference type="ARBA" id="ARBA00022669"/>
    </source>
</evidence>
<keyword evidence="7" id="KW-0146">Chitin degradation</keyword>
<feature type="domain" description="GH18" evidence="13">
    <location>
        <begin position="20"/>
        <end position="392"/>
    </location>
</feature>
<dbReference type="PROSITE" id="PS51910">
    <property type="entry name" value="GH18_2"/>
    <property type="match status" value="1"/>
</dbReference>
<keyword evidence="14" id="KW-0326">Glycosidase</keyword>
<dbReference type="GO" id="GO:0006032">
    <property type="term" value="P:chitin catabolic process"/>
    <property type="evidence" value="ECO:0007669"/>
    <property type="project" value="UniProtKB-KW"/>
</dbReference>
<dbReference type="Gene3D" id="3.20.20.80">
    <property type="entry name" value="Glycosidases"/>
    <property type="match status" value="1"/>
</dbReference>
<dbReference type="FunFam" id="3.10.50.10:FF:000004">
    <property type="entry name" value="Chitinase 5"/>
    <property type="match status" value="1"/>
</dbReference>
<evidence type="ECO:0000256" key="8">
    <source>
        <dbReference type="ARBA" id="ARBA00023157"/>
    </source>
</evidence>
<dbReference type="Gene3D" id="2.170.140.10">
    <property type="entry name" value="Chitin binding domain"/>
    <property type="match status" value="1"/>
</dbReference>
<protein>
    <recommendedName>
        <fullName evidence="3">chitinase</fullName>
        <ecNumber evidence="3">3.2.1.14</ecNumber>
    </recommendedName>
</protein>
<dbReference type="CDD" id="cd02872">
    <property type="entry name" value="GH18_chitolectin_chitotriosidase"/>
    <property type="match status" value="1"/>
</dbReference>
<dbReference type="SUPFAM" id="SSF51445">
    <property type="entry name" value="(Trans)glycosidases"/>
    <property type="match status" value="1"/>
</dbReference>
<comment type="similarity">
    <text evidence="2">Belongs to the glycosyl hydrolase 18 family. Chitinase class II subfamily.</text>
</comment>
<keyword evidence="5 11" id="KW-0732">Signal</keyword>
<dbReference type="SMART" id="SM00636">
    <property type="entry name" value="Glyco_18"/>
    <property type="match status" value="1"/>
</dbReference>
<evidence type="ECO:0000256" key="5">
    <source>
        <dbReference type="ARBA" id="ARBA00022729"/>
    </source>
</evidence>
<dbReference type="SUPFAM" id="SSF57625">
    <property type="entry name" value="Invertebrate chitin-binding proteins"/>
    <property type="match status" value="1"/>
</dbReference>
<dbReference type="InterPro" id="IPR001223">
    <property type="entry name" value="Glyco_hydro18_cat"/>
</dbReference>
<dbReference type="InterPro" id="IPR017853">
    <property type="entry name" value="GH"/>
</dbReference>
<dbReference type="GO" id="GO:0008061">
    <property type="term" value="F:chitin binding"/>
    <property type="evidence" value="ECO:0007669"/>
    <property type="project" value="UniProtKB-KW"/>
</dbReference>
<dbReference type="Gene3D" id="3.10.50.10">
    <property type="match status" value="1"/>
</dbReference>
<evidence type="ECO:0000256" key="7">
    <source>
        <dbReference type="ARBA" id="ARBA00023024"/>
    </source>
</evidence>
<keyword evidence="4" id="KW-0147">Chitin-binding</keyword>
<keyword evidence="10" id="KW-0624">Polysaccharide degradation</keyword>
<dbReference type="EMBL" id="KF466278">
    <property type="protein sequence ID" value="AHL28108.1"/>
    <property type="molecule type" value="mRNA"/>
</dbReference>
<dbReference type="SMART" id="SM00494">
    <property type="entry name" value="ChtBD2"/>
    <property type="match status" value="1"/>
</dbReference>
<evidence type="ECO:0000259" key="12">
    <source>
        <dbReference type="PROSITE" id="PS50940"/>
    </source>
</evidence>
<dbReference type="Pfam" id="PF00704">
    <property type="entry name" value="Glyco_hydro_18"/>
    <property type="match status" value="1"/>
</dbReference>
<accession>W8PFL4</accession>
<dbReference type="FunFam" id="3.20.20.80:FF:000007">
    <property type="entry name" value="Acidic mammalian chitinase"/>
    <property type="match status" value="1"/>
</dbReference>
<dbReference type="InterPro" id="IPR002557">
    <property type="entry name" value="Chitin-bd_dom"/>
</dbReference>
<dbReference type="InterPro" id="IPR029070">
    <property type="entry name" value="Chitinase_insertion_sf"/>
</dbReference>
<evidence type="ECO:0000259" key="13">
    <source>
        <dbReference type="PROSITE" id="PS51910"/>
    </source>
</evidence>
<dbReference type="InterPro" id="IPR011583">
    <property type="entry name" value="Chitinase_II/V-like_cat"/>
</dbReference>
<feature type="chain" id="PRO_5004912906" description="chitinase" evidence="11">
    <location>
        <begin position="20"/>
        <end position="480"/>
    </location>
</feature>
<dbReference type="GO" id="GO:0000272">
    <property type="term" value="P:polysaccharide catabolic process"/>
    <property type="evidence" value="ECO:0007669"/>
    <property type="project" value="UniProtKB-KW"/>
</dbReference>
<evidence type="ECO:0000313" key="14">
    <source>
        <dbReference type="EMBL" id="AHL28108.1"/>
    </source>
</evidence>
<comment type="catalytic activity">
    <reaction evidence="1">
        <text>Random endo-hydrolysis of N-acetyl-beta-D-glucosaminide (1-&gt;4)-beta-linkages in chitin and chitodextrins.</text>
        <dbReference type="EC" id="3.2.1.14"/>
    </reaction>
</comment>
<dbReference type="PROSITE" id="PS50940">
    <property type="entry name" value="CHIT_BIND_II"/>
    <property type="match status" value="1"/>
</dbReference>
<dbReference type="EC" id="3.2.1.14" evidence="3"/>
<dbReference type="GO" id="GO:0005576">
    <property type="term" value="C:extracellular region"/>
    <property type="evidence" value="ECO:0007669"/>
    <property type="project" value="InterPro"/>
</dbReference>
<dbReference type="Pfam" id="PF01607">
    <property type="entry name" value="CBM_14"/>
    <property type="match status" value="1"/>
</dbReference>
<feature type="domain" description="Chitin-binding type-2" evidence="12">
    <location>
        <begin position="415"/>
        <end position="472"/>
    </location>
</feature>
<dbReference type="PANTHER" id="PTHR11177">
    <property type="entry name" value="CHITINASE"/>
    <property type="match status" value="1"/>
</dbReference>
<evidence type="ECO:0000256" key="3">
    <source>
        <dbReference type="ARBA" id="ARBA00012729"/>
    </source>
</evidence>